<dbReference type="SUPFAM" id="SSF88723">
    <property type="entry name" value="PIN domain-like"/>
    <property type="match status" value="1"/>
</dbReference>
<evidence type="ECO:0000256" key="1">
    <source>
        <dbReference type="ARBA" id="ARBA00022649"/>
    </source>
</evidence>
<dbReference type="Gene3D" id="3.40.50.1010">
    <property type="entry name" value="5'-nuclease"/>
    <property type="match status" value="1"/>
</dbReference>
<reference evidence="8 9" key="1">
    <citation type="submission" date="2020-03" db="EMBL/GenBank/DDBJ databases">
        <title>Leucobacter sp. nov., isolated from beetles.</title>
        <authorList>
            <person name="Hyun D.-W."/>
            <person name="Bae J.-W."/>
        </authorList>
    </citation>
    <scope>NUCLEOTIDE SEQUENCE [LARGE SCALE GENOMIC DNA]</scope>
    <source>
        <strain evidence="8 9">HDW9C</strain>
    </source>
</reference>
<dbReference type="AlphaFoldDB" id="A0A6G7XC11"/>
<comment type="similarity">
    <text evidence="6">Belongs to the PINc/VapC protein family.</text>
</comment>
<keyword evidence="9" id="KW-1185">Reference proteome</keyword>
<protein>
    <recommendedName>
        <fullName evidence="6">Ribonuclease VapC</fullName>
        <shortName evidence="6">RNase VapC</shortName>
        <ecNumber evidence="6">3.1.-.-</ecNumber>
    </recommendedName>
    <alternativeName>
        <fullName evidence="6">Toxin VapC</fullName>
    </alternativeName>
</protein>
<dbReference type="InterPro" id="IPR051619">
    <property type="entry name" value="TypeII_TA_RNase_PINc/VapC"/>
</dbReference>
<keyword evidence="1 6" id="KW-1277">Toxin-antitoxin system</keyword>
<dbReference type="CDD" id="cd09873">
    <property type="entry name" value="PIN_Pae0151-like"/>
    <property type="match status" value="1"/>
</dbReference>
<dbReference type="InterPro" id="IPR002716">
    <property type="entry name" value="PIN_dom"/>
</dbReference>
<keyword evidence="5 6" id="KW-0460">Magnesium</keyword>
<evidence type="ECO:0000313" key="9">
    <source>
        <dbReference type="Proteomes" id="UP000502677"/>
    </source>
</evidence>
<evidence type="ECO:0000256" key="5">
    <source>
        <dbReference type="ARBA" id="ARBA00022842"/>
    </source>
</evidence>
<feature type="binding site" evidence="6">
    <location>
        <position position="96"/>
    </location>
    <ligand>
        <name>Mg(2+)</name>
        <dbReference type="ChEBI" id="CHEBI:18420"/>
    </ligand>
</feature>
<dbReference type="RefSeq" id="WP_166288211.1">
    <property type="nucleotide sequence ID" value="NZ_CP049863.1"/>
</dbReference>
<dbReference type="Pfam" id="PF01850">
    <property type="entry name" value="PIN"/>
    <property type="match status" value="1"/>
</dbReference>
<keyword evidence="3 6" id="KW-0479">Metal-binding</keyword>
<dbReference type="InterPro" id="IPR029060">
    <property type="entry name" value="PIN-like_dom_sf"/>
</dbReference>
<dbReference type="GO" id="GO:0000287">
    <property type="term" value="F:magnesium ion binding"/>
    <property type="evidence" value="ECO:0007669"/>
    <property type="project" value="UniProtKB-UniRule"/>
</dbReference>
<dbReference type="GO" id="GO:0016787">
    <property type="term" value="F:hydrolase activity"/>
    <property type="evidence" value="ECO:0007669"/>
    <property type="project" value="UniProtKB-KW"/>
</dbReference>
<dbReference type="KEGG" id="lvi:G7068_02155"/>
<dbReference type="HAMAP" id="MF_00265">
    <property type="entry name" value="VapC_Nob1"/>
    <property type="match status" value="1"/>
</dbReference>
<dbReference type="PANTHER" id="PTHR35901">
    <property type="entry name" value="RIBONUCLEASE VAPC3"/>
    <property type="match status" value="1"/>
</dbReference>
<gene>
    <name evidence="6" type="primary">vapC</name>
    <name evidence="8" type="ORF">G7068_02155</name>
</gene>
<dbReference type="GO" id="GO:0004540">
    <property type="term" value="F:RNA nuclease activity"/>
    <property type="evidence" value="ECO:0007669"/>
    <property type="project" value="InterPro"/>
</dbReference>
<evidence type="ECO:0000256" key="6">
    <source>
        <dbReference type="HAMAP-Rule" id="MF_00265"/>
    </source>
</evidence>
<dbReference type="InterPro" id="IPR044153">
    <property type="entry name" value="PIN_Pae0151-like"/>
</dbReference>
<comment type="cofactor">
    <cofactor evidence="6">
        <name>Mg(2+)</name>
        <dbReference type="ChEBI" id="CHEBI:18420"/>
    </cofactor>
</comment>
<name>A0A6G7XC11_9MICO</name>
<evidence type="ECO:0000259" key="7">
    <source>
        <dbReference type="Pfam" id="PF01850"/>
    </source>
</evidence>
<keyword evidence="2 6" id="KW-0540">Nuclease</keyword>
<feature type="domain" description="PIN" evidence="7">
    <location>
        <begin position="2"/>
        <end position="120"/>
    </location>
</feature>
<dbReference type="GO" id="GO:0090729">
    <property type="term" value="F:toxin activity"/>
    <property type="evidence" value="ECO:0007669"/>
    <property type="project" value="UniProtKB-KW"/>
</dbReference>
<dbReference type="Proteomes" id="UP000502677">
    <property type="component" value="Chromosome"/>
</dbReference>
<evidence type="ECO:0000256" key="3">
    <source>
        <dbReference type="ARBA" id="ARBA00022723"/>
    </source>
</evidence>
<dbReference type="PANTHER" id="PTHR35901:SF1">
    <property type="entry name" value="EXONUCLEASE VAPC9"/>
    <property type="match status" value="1"/>
</dbReference>
<feature type="binding site" evidence="6">
    <location>
        <position position="5"/>
    </location>
    <ligand>
        <name>Mg(2+)</name>
        <dbReference type="ChEBI" id="CHEBI:18420"/>
    </ligand>
</feature>
<evidence type="ECO:0000256" key="4">
    <source>
        <dbReference type="ARBA" id="ARBA00022801"/>
    </source>
</evidence>
<evidence type="ECO:0000313" key="8">
    <source>
        <dbReference type="EMBL" id="QIK62134.1"/>
    </source>
</evidence>
<dbReference type="InterPro" id="IPR022907">
    <property type="entry name" value="VapC_family"/>
</dbReference>
<evidence type="ECO:0000256" key="2">
    <source>
        <dbReference type="ARBA" id="ARBA00022722"/>
    </source>
</evidence>
<comment type="function">
    <text evidence="6">Toxic component of a toxin-antitoxin (TA) system. An RNase.</text>
</comment>
<sequence>MIVLDASAAVELLLALPLSRRVQDRLDQGHWQLAAPQLLVVEILQVLRRRVAAGSTSLSDAEEALELLQELGIRYFDHQVLAERVWQLRGNLSAYDASYVALAEALGWQLVTTDARLANAPGHSASVLLVN</sequence>
<organism evidence="8 9">
    <name type="scientific">Leucobacter viscericola</name>
    <dbReference type="NCBI Taxonomy" id="2714935"/>
    <lineage>
        <taxon>Bacteria</taxon>
        <taxon>Bacillati</taxon>
        <taxon>Actinomycetota</taxon>
        <taxon>Actinomycetes</taxon>
        <taxon>Micrococcales</taxon>
        <taxon>Microbacteriaceae</taxon>
        <taxon>Leucobacter</taxon>
    </lineage>
</organism>
<proteinExistence type="inferred from homology"/>
<dbReference type="EC" id="3.1.-.-" evidence="6"/>
<keyword evidence="4 6" id="KW-0378">Hydrolase</keyword>
<keyword evidence="6" id="KW-0800">Toxin</keyword>
<accession>A0A6G7XC11</accession>
<dbReference type="EMBL" id="CP049863">
    <property type="protein sequence ID" value="QIK62134.1"/>
    <property type="molecule type" value="Genomic_DNA"/>
</dbReference>